<evidence type="ECO:0000256" key="4">
    <source>
        <dbReference type="PIRNR" id="PIRNR011771"/>
    </source>
</evidence>
<organism evidence="7 8">
    <name type="scientific">Coniophora puteana (strain RWD-64-598)</name>
    <name type="common">Brown rot fungus</name>
    <dbReference type="NCBI Taxonomy" id="741705"/>
    <lineage>
        <taxon>Eukaryota</taxon>
        <taxon>Fungi</taxon>
        <taxon>Dikarya</taxon>
        <taxon>Basidiomycota</taxon>
        <taxon>Agaricomycotina</taxon>
        <taxon>Agaricomycetes</taxon>
        <taxon>Agaricomycetidae</taxon>
        <taxon>Boletales</taxon>
        <taxon>Coniophorineae</taxon>
        <taxon>Coniophoraceae</taxon>
        <taxon>Coniophora</taxon>
    </lineage>
</organism>
<dbReference type="SUPFAM" id="SSF81822">
    <property type="entry name" value="RuBisCo LSMT C-terminal, substrate-binding domain"/>
    <property type="match status" value="1"/>
</dbReference>
<dbReference type="Proteomes" id="UP000053558">
    <property type="component" value="Unassembled WGS sequence"/>
</dbReference>
<dbReference type="PROSITE" id="PS50280">
    <property type="entry name" value="SET"/>
    <property type="match status" value="1"/>
</dbReference>
<evidence type="ECO:0000256" key="1">
    <source>
        <dbReference type="ARBA" id="ARBA00022603"/>
    </source>
</evidence>
<dbReference type="InterPro" id="IPR015353">
    <property type="entry name" value="Rubisco_LSMT_subst-bd"/>
</dbReference>
<dbReference type="AlphaFoldDB" id="A0A5M3MW48"/>
<evidence type="ECO:0000256" key="5">
    <source>
        <dbReference type="SAM" id="MobiDB-lite"/>
    </source>
</evidence>
<dbReference type="EMBL" id="JH711576">
    <property type="protein sequence ID" value="EIW83379.1"/>
    <property type="molecule type" value="Genomic_DNA"/>
</dbReference>
<dbReference type="Gene3D" id="3.90.1410.10">
    <property type="entry name" value="set domain protein methyltransferase, domain 1"/>
    <property type="match status" value="2"/>
</dbReference>
<comment type="function">
    <text evidence="4">S-adenosyl-L-methionine-dependent protein-lysine N-methyltransferase that monomethylates 60S ribosomal protein L42.</text>
</comment>
<dbReference type="EC" id="2.1.1.-" evidence="4"/>
<evidence type="ECO:0000256" key="3">
    <source>
        <dbReference type="ARBA" id="ARBA00022691"/>
    </source>
</evidence>
<dbReference type="GeneID" id="19205100"/>
<dbReference type="KEGG" id="cput:CONPUDRAFT_164337"/>
<comment type="subcellular location">
    <subcellularLocation>
        <location evidence="4">Nucleus</location>
    </subcellularLocation>
</comment>
<keyword evidence="4" id="KW-0539">Nucleus</keyword>
<dbReference type="Gene3D" id="3.90.1420.10">
    <property type="entry name" value="Rubisco LSMT, substrate-binding domain"/>
    <property type="match status" value="1"/>
</dbReference>
<evidence type="ECO:0000313" key="7">
    <source>
        <dbReference type="EMBL" id="EIW83379.1"/>
    </source>
</evidence>
<sequence length="508" mass="56214">MSVPTPVLLLAPFASWFESHGGVVASHLMDVAELPGHGRGAFALQDIHEGTTLFSLPRELTLSLRTSTLPSLLGVDRWKEFGLNKGWVGLILCMMWEESRGVESKWDVYLSSLPSTFDTPMFWSAEDLEELKGTAVPDKIGRNDAEKDYREKLVPAVQSRPDLFPLDTLDRFYSVERYHIMGSRILSRSFHVEKWEGGPEDEEMGDVNGEPQAENGSAPSGEAVPPTEEAASGDDGEGPGDGEGADEEDNEEDAEDPADVAMVPMADLLNARYGSSNAKLFYEEHALEMRTTRFIRRGDQIWNTYGDPPNSDLLRRYGHVDLVPLAQGGLGNPADVVEVRADLVTDVVSASGSSIPVAERIDWYLEMGGDDVFVLETDLDIPEPLIVLVRLLQLLEPDWEKTREKEKPPKPKMDGAVIGVLVEVLHRRLKEYPTTIDEDEALLYKEDTLSINKKNAIIVRMGEKIILQRTLESLQRLASQSVGAGKDGKKKRSGTGDAEGFKAKRART</sequence>
<feature type="domain" description="SET" evidence="6">
    <location>
        <begin position="27"/>
        <end position="306"/>
    </location>
</feature>
<feature type="compositionally biased region" description="Acidic residues" evidence="5">
    <location>
        <begin position="231"/>
        <end position="256"/>
    </location>
</feature>
<name>A0A5M3MW48_CONPW</name>
<feature type="region of interest" description="Disordered" evidence="5">
    <location>
        <begin position="478"/>
        <end position="508"/>
    </location>
</feature>
<dbReference type="GO" id="GO:0016279">
    <property type="term" value="F:protein-lysine N-methyltransferase activity"/>
    <property type="evidence" value="ECO:0007669"/>
    <property type="project" value="UniProtKB-UniRule"/>
</dbReference>
<dbReference type="PIRSF" id="PIRSF011771">
    <property type="entry name" value="RMS1_SET"/>
    <property type="match status" value="1"/>
</dbReference>
<dbReference type="GO" id="GO:0005634">
    <property type="term" value="C:nucleus"/>
    <property type="evidence" value="ECO:0007669"/>
    <property type="project" value="UniProtKB-SubCell"/>
</dbReference>
<dbReference type="InterPro" id="IPR011383">
    <property type="entry name" value="N-lys_methylase_SETD6"/>
</dbReference>
<dbReference type="GO" id="GO:0032259">
    <property type="term" value="P:methylation"/>
    <property type="evidence" value="ECO:0007669"/>
    <property type="project" value="UniProtKB-KW"/>
</dbReference>
<protein>
    <recommendedName>
        <fullName evidence="4">Ribosomal lysine N-methyltransferase 4</fullName>
        <ecNumber evidence="4">2.1.1.-</ecNumber>
    </recommendedName>
</protein>
<evidence type="ECO:0000313" key="8">
    <source>
        <dbReference type="Proteomes" id="UP000053558"/>
    </source>
</evidence>
<dbReference type="SUPFAM" id="SSF82199">
    <property type="entry name" value="SET domain"/>
    <property type="match status" value="1"/>
</dbReference>
<keyword evidence="8" id="KW-1185">Reference proteome</keyword>
<evidence type="ECO:0000256" key="2">
    <source>
        <dbReference type="ARBA" id="ARBA00022679"/>
    </source>
</evidence>
<dbReference type="InterPro" id="IPR050600">
    <property type="entry name" value="SETD3_SETD6_MTase"/>
</dbReference>
<proteinExistence type="inferred from homology"/>
<comment type="similarity">
    <text evidence="4">Belongs to the class V-like SAM-binding methyltransferase superfamily. Histone-lysine methyltransferase family. SETD6 subfamily.</text>
</comment>
<keyword evidence="1 4" id="KW-0489">Methyltransferase</keyword>
<dbReference type="InterPro" id="IPR046341">
    <property type="entry name" value="SET_dom_sf"/>
</dbReference>
<keyword evidence="3 4" id="KW-0949">S-adenosyl-L-methionine</keyword>
<dbReference type="OMA" id="RVDWWLE"/>
<dbReference type="PANTHER" id="PTHR13271">
    <property type="entry name" value="UNCHARACTERIZED PUTATIVE METHYLTRANSFERASE"/>
    <property type="match status" value="1"/>
</dbReference>
<dbReference type="RefSeq" id="XP_007767159.1">
    <property type="nucleotide sequence ID" value="XM_007768969.1"/>
</dbReference>
<dbReference type="Pfam" id="PF09273">
    <property type="entry name" value="Rubis-subs-bind"/>
    <property type="match status" value="1"/>
</dbReference>
<evidence type="ECO:0000259" key="6">
    <source>
        <dbReference type="PROSITE" id="PS50280"/>
    </source>
</evidence>
<gene>
    <name evidence="7" type="ORF">CONPUDRAFT_164337</name>
</gene>
<feature type="region of interest" description="Disordered" evidence="5">
    <location>
        <begin position="196"/>
        <end position="256"/>
    </location>
</feature>
<accession>A0A5M3MW48</accession>
<dbReference type="InterPro" id="IPR001214">
    <property type="entry name" value="SET_dom"/>
</dbReference>
<dbReference type="InterPro" id="IPR036464">
    <property type="entry name" value="Rubisco_LSMT_subst-bd_sf"/>
</dbReference>
<dbReference type="OrthoDB" id="341421at2759"/>
<keyword evidence="2 4" id="KW-0808">Transferase</keyword>
<reference evidence="8" key="1">
    <citation type="journal article" date="2012" name="Science">
        <title>The Paleozoic origin of enzymatic lignin decomposition reconstructed from 31 fungal genomes.</title>
        <authorList>
            <person name="Floudas D."/>
            <person name="Binder M."/>
            <person name="Riley R."/>
            <person name="Barry K."/>
            <person name="Blanchette R.A."/>
            <person name="Henrissat B."/>
            <person name="Martinez A.T."/>
            <person name="Otillar R."/>
            <person name="Spatafora J.W."/>
            <person name="Yadav J.S."/>
            <person name="Aerts A."/>
            <person name="Benoit I."/>
            <person name="Boyd A."/>
            <person name="Carlson A."/>
            <person name="Copeland A."/>
            <person name="Coutinho P.M."/>
            <person name="de Vries R.P."/>
            <person name="Ferreira P."/>
            <person name="Findley K."/>
            <person name="Foster B."/>
            <person name="Gaskell J."/>
            <person name="Glotzer D."/>
            <person name="Gorecki P."/>
            <person name="Heitman J."/>
            <person name="Hesse C."/>
            <person name="Hori C."/>
            <person name="Igarashi K."/>
            <person name="Jurgens J.A."/>
            <person name="Kallen N."/>
            <person name="Kersten P."/>
            <person name="Kohler A."/>
            <person name="Kuees U."/>
            <person name="Kumar T.K.A."/>
            <person name="Kuo A."/>
            <person name="LaButti K."/>
            <person name="Larrondo L.F."/>
            <person name="Lindquist E."/>
            <person name="Ling A."/>
            <person name="Lombard V."/>
            <person name="Lucas S."/>
            <person name="Lundell T."/>
            <person name="Martin R."/>
            <person name="McLaughlin D.J."/>
            <person name="Morgenstern I."/>
            <person name="Morin E."/>
            <person name="Murat C."/>
            <person name="Nagy L.G."/>
            <person name="Nolan M."/>
            <person name="Ohm R.A."/>
            <person name="Patyshakuliyeva A."/>
            <person name="Rokas A."/>
            <person name="Ruiz-Duenas F.J."/>
            <person name="Sabat G."/>
            <person name="Salamov A."/>
            <person name="Samejima M."/>
            <person name="Schmutz J."/>
            <person name="Slot J.C."/>
            <person name="St John F."/>
            <person name="Stenlid J."/>
            <person name="Sun H."/>
            <person name="Sun S."/>
            <person name="Syed K."/>
            <person name="Tsang A."/>
            <person name="Wiebenga A."/>
            <person name="Young D."/>
            <person name="Pisabarro A."/>
            <person name="Eastwood D.C."/>
            <person name="Martin F."/>
            <person name="Cullen D."/>
            <person name="Grigoriev I.V."/>
            <person name="Hibbett D.S."/>
        </authorList>
    </citation>
    <scope>NUCLEOTIDE SEQUENCE [LARGE SCALE GENOMIC DNA]</scope>
    <source>
        <strain evidence="8">RWD-64-598 SS2</strain>
    </source>
</reference>
<dbReference type="PANTHER" id="PTHR13271:SF34">
    <property type="entry name" value="N-LYSINE METHYLTRANSFERASE SETD6"/>
    <property type="match status" value="1"/>
</dbReference>
<comment type="caution">
    <text evidence="7">The sequence shown here is derived from an EMBL/GenBank/DDBJ whole genome shotgun (WGS) entry which is preliminary data.</text>
</comment>